<dbReference type="Gene3D" id="1.20.1250.20">
    <property type="entry name" value="MFS general substrate transporter like domains"/>
    <property type="match status" value="1"/>
</dbReference>
<evidence type="ECO:0000313" key="9">
    <source>
        <dbReference type="EMBL" id="KAK3376404.1"/>
    </source>
</evidence>
<gene>
    <name evidence="9" type="ORF">B0T24DRAFT_656412</name>
</gene>
<feature type="transmembrane region" description="Helical" evidence="7">
    <location>
        <begin position="324"/>
        <end position="348"/>
    </location>
</feature>
<feature type="transmembrane region" description="Helical" evidence="7">
    <location>
        <begin position="418"/>
        <end position="440"/>
    </location>
</feature>
<keyword evidence="5 7" id="KW-1133">Transmembrane helix</keyword>
<dbReference type="PANTHER" id="PTHR23501:SF12">
    <property type="entry name" value="MAJOR FACILITATOR SUPERFAMILY (MFS) PROFILE DOMAIN-CONTAINING PROTEIN-RELATED"/>
    <property type="match status" value="1"/>
</dbReference>
<comment type="subcellular location">
    <subcellularLocation>
        <location evidence="1">Membrane</location>
        <topology evidence="1">Multi-pass membrane protein</topology>
    </subcellularLocation>
</comment>
<dbReference type="AlphaFoldDB" id="A0AAE0KGM7"/>
<evidence type="ECO:0000256" key="4">
    <source>
        <dbReference type="ARBA" id="ARBA00022692"/>
    </source>
</evidence>
<evidence type="ECO:0000256" key="5">
    <source>
        <dbReference type="ARBA" id="ARBA00022989"/>
    </source>
</evidence>
<dbReference type="InterPro" id="IPR011701">
    <property type="entry name" value="MFS"/>
</dbReference>
<feature type="transmembrane region" description="Helical" evidence="7">
    <location>
        <begin position="51"/>
        <end position="70"/>
    </location>
</feature>
<feature type="transmembrane region" description="Helical" evidence="7">
    <location>
        <begin position="121"/>
        <end position="140"/>
    </location>
</feature>
<feature type="transmembrane region" description="Helical" evidence="7">
    <location>
        <begin position="147"/>
        <end position="167"/>
    </location>
</feature>
<evidence type="ECO:0000256" key="2">
    <source>
        <dbReference type="ARBA" id="ARBA00007520"/>
    </source>
</evidence>
<dbReference type="PROSITE" id="PS50850">
    <property type="entry name" value="MFS"/>
    <property type="match status" value="1"/>
</dbReference>
<dbReference type="EMBL" id="JAULSN010000003">
    <property type="protein sequence ID" value="KAK3376404.1"/>
    <property type="molecule type" value="Genomic_DNA"/>
</dbReference>
<dbReference type="Pfam" id="PF07690">
    <property type="entry name" value="MFS_1"/>
    <property type="match status" value="1"/>
</dbReference>
<protein>
    <submittedName>
        <fullName evidence="9">Major facilitator superfamily domain-containing protein</fullName>
    </submittedName>
</protein>
<feature type="domain" description="Major facilitator superfamily (MFS) profile" evidence="8">
    <location>
        <begin position="57"/>
        <end position="554"/>
    </location>
</feature>
<keyword evidence="6 7" id="KW-0472">Membrane</keyword>
<comment type="similarity">
    <text evidence="2">Belongs to the major facilitator superfamily. TCR/Tet family.</text>
</comment>
<name>A0AAE0KGM7_9PEZI</name>
<dbReference type="PANTHER" id="PTHR23501">
    <property type="entry name" value="MAJOR FACILITATOR SUPERFAMILY"/>
    <property type="match status" value="1"/>
</dbReference>
<feature type="transmembrane region" description="Helical" evidence="7">
    <location>
        <begin position="283"/>
        <end position="304"/>
    </location>
</feature>
<evidence type="ECO:0000313" key="10">
    <source>
        <dbReference type="Proteomes" id="UP001287356"/>
    </source>
</evidence>
<dbReference type="InterPro" id="IPR020846">
    <property type="entry name" value="MFS_dom"/>
</dbReference>
<feature type="transmembrane region" description="Helical" evidence="7">
    <location>
        <begin position="531"/>
        <end position="549"/>
    </location>
</feature>
<dbReference type="InterPro" id="IPR036259">
    <property type="entry name" value="MFS_trans_sf"/>
</dbReference>
<evidence type="ECO:0000256" key="1">
    <source>
        <dbReference type="ARBA" id="ARBA00004141"/>
    </source>
</evidence>
<dbReference type="SUPFAM" id="SSF103473">
    <property type="entry name" value="MFS general substrate transporter"/>
    <property type="match status" value="1"/>
</dbReference>
<feature type="transmembrane region" description="Helical" evidence="7">
    <location>
        <begin position="179"/>
        <end position="199"/>
    </location>
</feature>
<sequence>MALFSACLAISQSYFQALGACENLCEAMQQPLSASGSRPAATGAEGRTVRGVKWVLILFAIYVIAFLYGLDTTIAADVQGPVIEAFGHVEQLPWIGSGFPLGSVAVIALVGTLYGHFNMKWTFLGGLVLFEVGSVLCGAAPNMNALIVGRVLAGAGGAGIYLGGLNYVTALTAPEERGLFISGIGFFWGVGAVLGPVIGGAFASSSATWRWAFYINIVIGAVVVPIFLFLIPSIHPNPGKTVRERVEHFDFIGLVLIAVTWVLFAVAFLMAGAEWAWNDGRTIAVIVVFGVLLLALIAQQYFTVLTTAATRAFPGHLILSRTQVLLFAATAASSSSLFIVVYYIPIYFQFVHSDSAIQAAVRLLPFIIITVFTNVAAGYLLSKVRYYMPIYLVGGVLITLGGALLMSFLDSATSIGKIYGFQIIIAVGTGLTIQLGYAVATLTVKPEDIGNAITFQNMSQLGSTVLCLVIAGQVFQSAAVSNLTAALAGNGFAPQEITEAIAGAQSALFGELSGALRAAAIDAIVKAMQKSFILVIVAGAVMVVSSVLMKREKLFGDIVQA</sequence>
<keyword evidence="4 7" id="KW-0812">Transmembrane</keyword>
<reference evidence="9" key="2">
    <citation type="submission" date="2023-06" db="EMBL/GenBank/DDBJ databases">
        <authorList>
            <consortium name="Lawrence Berkeley National Laboratory"/>
            <person name="Haridas S."/>
            <person name="Hensen N."/>
            <person name="Bonometti L."/>
            <person name="Westerberg I."/>
            <person name="Brannstrom I.O."/>
            <person name="Guillou S."/>
            <person name="Cros-Aarteil S."/>
            <person name="Calhoun S."/>
            <person name="Kuo A."/>
            <person name="Mondo S."/>
            <person name="Pangilinan J."/>
            <person name="Riley R."/>
            <person name="Labutti K."/>
            <person name="Andreopoulos B."/>
            <person name="Lipzen A."/>
            <person name="Chen C."/>
            <person name="Yanf M."/>
            <person name="Daum C."/>
            <person name="Ng V."/>
            <person name="Clum A."/>
            <person name="Steindorff A."/>
            <person name="Ohm R."/>
            <person name="Martin F."/>
            <person name="Silar P."/>
            <person name="Natvig D."/>
            <person name="Lalanne C."/>
            <person name="Gautier V."/>
            <person name="Ament-Velasquez S.L."/>
            <person name="Kruys A."/>
            <person name="Hutchinson M.I."/>
            <person name="Powell A.J."/>
            <person name="Barry K."/>
            <person name="Miller A.N."/>
            <person name="Grigoriev I.V."/>
            <person name="Debuchy R."/>
            <person name="Gladieux P."/>
            <person name="Thoren M.H."/>
            <person name="Johannesson H."/>
        </authorList>
    </citation>
    <scope>NUCLEOTIDE SEQUENCE</scope>
    <source>
        <strain evidence="9">CBS 958.72</strain>
    </source>
</reference>
<feature type="transmembrane region" description="Helical" evidence="7">
    <location>
        <begin position="386"/>
        <end position="406"/>
    </location>
</feature>
<evidence type="ECO:0000256" key="3">
    <source>
        <dbReference type="ARBA" id="ARBA00022448"/>
    </source>
</evidence>
<dbReference type="FunFam" id="1.20.1250.20:FF:000429">
    <property type="entry name" value="MFS drug efflux transporter, putative"/>
    <property type="match status" value="1"/>
</dbReference>
<proteinExistence type="inferred from homology"/>
<feature type="transmembrane region" description="Helical" evidence="7">
    <location>
        <begin position="211"/>
        <end position="231"/>
    </location>
</feature>
<organism evidence="9 10">
    <name type="scientific">Lasiosphaeria ovina</name>
    <dbReference type="NCBI Taxonomy" id="92902"/>
    <lineage>
        <taxon>Eukaryota</taxon>
        <taxon>Fungi</taxon>
        <taxon>Dikarya</taxon>
        <taxon>Ascomycota</taxon>
        <taxon>Pezizomycotina</taxon>
        <taxon>Sordariomycetes</taxon>
        <taxon>Sordariomycetidae</taxon>
        <taxon>Sordariales</taxon>
        <taxon>Lasiosphaeriaceae</taxon>
        <taxon>Lasiosphaeria</taxon>
    </lineage>
</organism>
<keyword evidence="10" id="KW-1185">Reference proteome</keyword>
<reference evidence="9" key="1">
    <citation type="journal article" date="2023" name="Mol. Phylogenet. Evol.">
        <title>Genome-scale phylogeny and comparative genomics of the fungal order Sordariales.</title>
        <authorList>
            <person name="Hensen N."/>
            <person name="Bonometti L."/>
            <person name="Westerberg I."/>
            <person name="Brannstrom I.O."/>
            <person name="Guillou S."/>
            <person name="Cros-Aarteil S."/>
            <person name="Calhoun S."/>
            <person name="Haridas S."/>
            <person name="Kuo A."/>
            <person name="Mondo S."/>
            <person name="Pangilinan J."/>
            <person name="Riley R."/>
            <person name="LaButti K."/>
            <person name="Andreopoulos B."/>
            <person name="Lipzen A."/>
            <person name="Chen C."/>
            <person name="Yan M."/>
            <person name="Daum C."/>
            <person name="Ng V."/>
            <person name="Clum A."/>
            <person name="Steindorff A."/>
            <person name="Ohm R.A."/>
            <person name="Martin F."/>
            <person name="Silar P."/>
            <person name="Natvig D.O."/>
            <person name="Lalanne C."/>
            <person name="Gautier V."/>
            <person name="Ament-Velasquez S.L."/>
            <person name="Kruys A."/>
            <person name="Hutchinson M.I."/>
            <person name="Powell A.J."/>
            <person name="Barry K."/>
            <person name="Miller A.N."/>
            <person name="Grigoriev I.V."/>
            <person name="Debuchy R."/>
            <person name="Gladieux P."/>
            <person name="Hiltunen Thoren M."/>
            <person name="Johannesson H."/>
        </authorList>
    </citation>
    <scope>NUCLEOTIDE SEQUENCE</scope>
    <source>
        <strain evidence="9">CBS 958.72</strain>
    </source>
</reference>
<dbReference type="GO" id="GO:0022857">
    <property type="term" value="F:transmembrane transporter activity"/>
    <property type="evidence" value="ECO:0007669"/>
    <property type="project" value="InterPro"/>
</dbReference>
<comment type="caution">
    <text evidence="9">The sequence shown here is derived from an EMBL/GenBank/DDBJ whole genome shotgun (WGS) entry which is preliminary data.</text>
</comment>
<dbReference type="GO" id="GO:0005886">
    <property type="term" value="C:plasma membrane"/>
    <property type="evidence" value="ECO:0007669"/>
    <property type="project" value="TreeGrafter"/>
</dbReference>
<accession>A0AAE0KGM7</accession>
<feature type="transmembrane region" description="Helical" evidence="7">
    <location>
        <begin position="360"/>
        <end position="380"/>
    </location>
</feature>
<feature type="transmembrane region" description="Helical" evidence="7">
    <location>
        <begin position="91"/>
        <end position="115"/>
    </location>
</feature>
<evidence type="ECO:0000259" key="8">
    <source>
        <dbReference type="PROSITE" id="PS50850"/>
    </source>
</evidence>
<keyword evidence="3" id="KW-0813">Transport</keyword>
<dbReference type="Proteomes" id="UP001287356">
    <property type="component" value="Unassembled WGS sequence"/>
</dbReference>
<evidence type="ECO:0000256" key="7">
    <source>
        <dbReference type="SAM" id="Phobius"/>
    </source>
</evidence>
<evidence type="ECO:0000256" key="6">
    <source>
        <dbReference type="ARBA" id="ARBA00023136"/>
    </source>
</evidence>
<feature type="transmembrane region" description="Helical" evidence="7">
    <location>
        <begin position="251"/>
        <end position="271"/>
    </location>
</feature>